<keyword evidence="2" id="KW-0677">Repeat</keyword>
<dbReference type="InterPro" id="IPR020894">
    <property type="entry name" value="Cadherin_CS"/>
</dbReference>
<keyword evidence="3 5" id="KW-0106">Calcium</keyword>
<dbReference type="InterPro" id="IPR002126">
    <property type="entry name" value="Cadherin-like_dom"/>
</dbReference>
<evidence type="ECO:0000256" key="1">
    <source>
        <dbReference type="ARBA" id="ARBA00004370"/>
    </source>
</evidence>
<sequence length="117" mass="13157">MAMVKVYVRDVNDNRPIFYPREYNVSLRELLVVGRLGRSQPLHELRLAAQDGGGGQQLRVRYSIYSGDPEGYFSIDAHLGSIRVERPLDHEAHPFLLLNVQATAGTQPPAYGHTQDI</sequence>
<dbReference type="PROSITE" id="PS50268">
    <property type="entry name" value="CADHERIN_2"/>
    <property type="match status" value="1"/>
</dbReference>
<dbReference type="GO" id="GO:0005509">
    <property type="term" value="F:calcium ion binding"/>
    <property type="evidence" value="ECO:0007669"/>
    <property type="project" value="UniProtKB-UniRule"/>
</dbReference>
<dbReference type="Proteomes" id="UP000821837">
    <property type="component" value="Unassembled WGS sequence"/>
</dbReference>
<reference evidence="7" key="1">
    <citation type="journal article" date="2020" name="Cell">
        <title>Large-Scale Comparative Analyses of Tick Genomes Elucidate Their Genetic Diversity and Vector Capacities.</title>
        <authorList>
            <consortium name="Tick Genome and Microbiome Consortium (TIGMIC)"/>
            <person name="Jia N."/>
            <person name="Wang J."/>
            <person name="Shi W."/>
            <person name="Du L."/>
            <person name="Sun Y."/>
            <person name="Zhan W."/>
            <person name="Jiang J.F."/>
            <person name="Wang Q."/>
            <person name="Zhang B."/>
            <person name="Ji P."/>
            <person name="Bell-Sakyi L."/>
            <person name="Cui X.M."/>
            <person name="Yuan T.T."/>
            <person name="Jiang B.G."/>
            <person name="Yang W.F."/>
            <person name="Lam T.T."/>
            <person name="Chang Q.C."/>
            <person name="Ding S.J."/>
            <person name="Wang X.J."/>
            <person name="Zhu J.G."/>
            <person name="Ruan X.D."/>
            <person name="Zhao L."/>
            <person name="Wei J.T."/>
            <person name="Ye R.Z."/>
            <person name="Que T.C."/>
            <person name="Du C.H."/>
            <person name="Zhou Y.H."/>
            <person name="Cheng J.X."/>
            <person name="Dai P.F."/>
            <person name="Guo W.B."/>
            <person name="Han X.H."/>
            <person name="Huang E.J."/>
            <person name="Li L.F."/>
            <person name="Wei W."/>
            <person name="Gao Y.C."/>
            <person name="Liu J.Z."/>
            <person name="Shao H.Z."/>
            <person name="Wang X."/>
            <person name="Wang C.C."/>
            <person name="Yang T.C."/>
            <person name="Huo Q.B."/>
            <person name="Li W."/>
            <person name="Chen H.Y."/>
            <person name="Chen S.E."/>
            <person name="Zhou L.G."/>
            <person name="Ni X.B."/>
            <person name="Tian J.H."/>
            <person name="Sheng Y."/>
            <person name="Liu T."/>
            <person name="Pan Y.S."/>
            <person name="Xia L.Y."/>
            <person name="Li J."/>
            <person name="Zhao F."/>
            <person name="Cao W.C."/>
        </authorList>
    </citation>
    <scope>NUCLEOTIDE SEQUENCE</scope>
    <source>
        <strain evidence="7">Rsan-2018</strain>
    </source>
</reference>
<proteinExistence type="predicted"/>
<organism evidence="7 8">
    <name type="scientific">Rhipicephalus sanguineus</name>
    <name type="common">Brown dog tick</name>
    <name type="synonym">Ixodes sanguineus</name>
    <dbReference type="NCBI Taxonomy" id="34632"/>
    <lineage>
        <taxon>Eukaryota</taxon>
        <taxon>Metazoa</taxon>
        <taxon>Ecdysozoa</taxon>
        <taxon>Arthropoda</taxon>
        <taxon>Chelicerata</taxon>
        <taxon>Arachnida</taxon>
        <taxon>Acari</taxon>
        <taxon>Parasitiformes</taxon>
        <taxon>Ixodida</taxon>
        <taxon>Ixodoidea</taxon>
        <taxon>Ixodidae</taxon>
        <taxon>Rhipicephalinae</taxon>
        <taxon>Rhipicephalus</taxon>
        <taxon>Rhipicephalus</taxon>
    </lineage>
</organism>
<dbReference type="PROSITE" id="PS00232">
    <property type="entry name" value="CADHERIN_1"/>
    <property type="match status" value="1"/>
</dbReference>
<dbReference type="Pfam" id="PF00028">
    <property type="entry name" value="Cadherin"/>
    <property type="match status" value="1"/>
</dbReference>
<dbReference type="GO" id="GO:0045296">
    <property type="term" value="F:cadherin binding"/>
    <property type="evidence" value="ECO:0007669"/>
    <property type="project" value="TreeGrafter"/>
</dbReference>
<evidence type="ECO:0000256" key="2">
    <source>
        <dbReference type="ARBA" id="ARBA00022737"/>
    </source>
</evidence>
<dbReference type="PANTHER" id="PTHR24027">
    <property type="entry name" value="CADHERIN-23"/>
    <property type="match status" value="1"/>
</dbReference>
<evidence type="ECO:0000313" key="8">
    <source>
        <dbReference type="Proteomes" id="UP000821837"/>
    </source>
</evidence>
<dbReference type="InterPro" id="IPR015919">
    <property type="entry name" value="Cadherin-like_sf"/>
</dbReference>
<dbReference type="GO" id="GO:0016477">
    <property type="term" value="P:cell migration"/>
    <property type="evidence" value="ECO:0007669"/>
    <property type="project" value="TreeGrafter"/>
</dbReference>
<dbReference type="CDD" id="cd11304">
    <property type="entry name" value="Cadherin_repeat"/>
    <property type="match status" value="1"/>
</dbReference>
<gene>
    <name evidence="7" type="ORF">HPB52_016960</name>
</gene>
<dbReference type="GO" id="GO:0008013">
    <property type="term" value="F:beta-catenin binding"/>
    <property type="evidence" value="ECO:0007669"/>
    <property type="project" value="TreeGrafter"/>
</dbReference>
<evidence type="ECO:0000259" key="6">
    <source>
        <dbReference type="PROSITE" id="PS50268"/>
    </source>
</evidence>
<keyword evidence="4" id="KW-0472">Membrane</keyword>
<name>A0A9D4Q756_RHISA</name>
<dbReference type="AlphaFoldDB" id="A0A9D4Q756"/>
<evidence type="ECO:0000256" key="5">
    <source>
        <dbReference type="PROSITE-ProRule" id="PRU00043"/>
    </source>
</evidence>
<evidence type="ECO:0000256" key="3">
    <source>
        <dbReference type="ARBA" id="ARBA00022837"/>
    </source>
</evidence>
<dbReference type="PANTHER" id="PTHR24027:SF438">
    <property type="entry name" value="CADHERIN 23"/>
    <property type="match status" value="1"/>
</dbReference>
<reference evidence="7" key="2">
    <citation type="submission" date="2021-09" db="EMBL/GenBank/DDBJ databases">
        <authorList>
            <person name="Jia N."/>
            <person name="Wang J."/>
            <person name="Shi W."/>
            <person name="Du L."/>
            <person name="Sun Y."/>
            <person name="Zhan W."/>
            <person name="Jiang J."/>
            <person name="Wang Q."/>
            <person name="Zhang B."/>
            <person name="Ji P."/>
            <person name="Sakyi L.B."/>
            <person name="Cui X."/>
            <person name="Yuan T."/>
            <person name="Jiang B."/>
            <person name="Yang W."/>
            <person name="Lam T.T.-Y."/>
            <person name="Chang Q."/>
            <person name="Ding S."/>
            <person name="Wang X."/>
            <person name="Zhu J."/>
            <person name="Ruan X."/>
            <person name="Zhao L."/>
            <person name="Wei J."/>
            <person name="Que T."/>
            <person name="Du C."/>
            <person name="Cheng J."/>
            <person name="Dai P."/>
            <person name="Han X."/>
            <person name="Huang E."/>
            <person name="Gao Y."/>
            <person name="Liu J."/>
            <person name="Shao H."/>
            <person name="Ye R."/>
            <person name="Li L."/>
            <person name="Wei W."/>
            <person name="Wang X."/>
            <person name="Wang C."/>
            <person name="Huo Q."/>
            <person name="Li W."/>
            <person name="Guo W."/>
            <person name="Chen H."/>
            <person name="Chen S."/>
            <person name="Zhou L."/>
            <person name="Zhou L."/>
            <person name="Ni X."/>
            <person name="Tian J."/>
            <person name="Zhou Y."/>
            <person name="Sheng Y."/>
            <person name="Liu T."/>
            <person name="Pan Y."/>
            <person name="Xia L."/>
            <person name="Li J."/>
            <person name="Zhao F."/>
            <person name="Cao W."/>
        </authorList>
    </citation>
    <scope>NUCLEOTIDE SEQUENCE</scope>
    <source>
        <strain evidence="7">Rsan-2018</strain>
        <tissue evidence="7">Larvae</tissue>
    </source>
</reference>
<evidence type="ECO:0000313" key="7">
    <source>
        <dbReference type="EMBL" id="KAH7969350.1"/>
    </source>
</evidence>
<protein>
    <recommendedName>
        <fullName evidence="6">Cadherin domain-containing protein</fullName>
    </recommendedName>
</protein>
<comment type="caution">
    <text evidence="7">The sequence shown here is derived from an EMBL/GenBank/DDBJ whole genome shotgun (WGS) entry which is preliminary data.</text>
</comment>
<comment type="subcellular location">
    <subcellularLocation>
        <location evidence="1">Membrane</location>
    </subcellularLocation>
</comment>
<dbReference type="InterPro" id="IPR039808">
    <property type="entry name" value="Cadherin"/>
</dbReference>
<feature type="domain" description="Cadherin" evidence="6">
    <location>
        <begin position="19"/>
        <end position="103"/>
    </location>
</feature>
<dbReference type="SUPFAM" id="SSF49313">
    <property type="entry name" value="Cadherin-like"/>
    <property type="match status" value="1"/>
</dbReference>
<dbReference type="Gene3D" id="2.60.40.60">
    <property type="entry name" value="Cadherins"/>
    <property type="match status" value="1"/>
</dbReference>
<accession>A0A9D4Q756</accession>
<keyword evidence="8" id="KW-1185">Reference proteome</keyword>
<dbReference type="GO" id="GO:0007156">
    <property type="term" value="P:homophilic cell adhesion via plasma membrane adhesion molecules"/>
    <property type="evidence" value="ECO:0007669"/>
    <property type="project" value="InterPro"/>
</dbReference>
<evidence type="ECO:0000256" key="4">
    <source>
        <dbReference type="ARBA" id="ARBA00023136"/>
    </source>
</evidence>
<dbReference type="GO" id="GO:0016342">
    <property type="term" value="C:catenin complex"/>
    <property type="evidence" value="ECO:0007669"/>
    <property type="project" value="TreeGrafter"/>
</dbReference>
<dbReference type="EMBL" id="JABSTV010001248">
    <property type="protein sequence ID" value="KAH7969350.1"/>
    <property type="molecule type" value="Genomic_DNA"/>
</dbReference>